<evidence type="ECO:0000259" key="3">
    <source>
        <dbReference type="SMART" id="SM00822"/>
    </source>
</evidence>
<dbReference type="PRINTS" id="PR00080">
    <property type="entry name" value="SDRFAMILY"/>
</dbReference>
<keyword evidence="5" id="KW-1185">Reference proteome</keyword>
<reference evidence="4 5" key="1">
    <citation type="submission" date="2018-03" db="EMBL/GenBank/DDBJ databases">
        <authorList>
            <person name="Keele B.F."/>
        </authorList>
    </citation>
    <scope>NUCLEOTIDE SEQUENCE [LARGE SCALE GENOMIC DNA]</scope>
    <source>
        <strain evidence="4 5">CECT 8599</strain>
    </source>
</reference>
<feature type="domain" description="Ketoreductase" evidence="3">
    <location>
        <begin position="13"/>
        <end position="205"/>
    </location>
</feature>
<sequence>MDKSATFHDLKGASVYVTGGGSGIGAAITEGFLAQGAKVAFIGRSDASKFVAEMEMKHGHAPLFLQGDITDTAHLKKTMQQAEKAHGPITVQVNNAANDDRHALDKVTEDYWDWMQAINLKSYFFACQEAARQMQKAGHGSIINFSSISYIMGGAGYTAYTTANAGITGMSRSLARELGPDKIRVNALAPGWVLTQKQLDKWADPDALAAHLDRQCLKDHLAPQDIVDAVLFLASNTSRMMTGQCMVVDGGVVVTG</sequence>
<dbReference type="Pfam" id="PF13561">
    <property type="entry name" value="adh_short_C2"/>
    <property type="match status" value="1"/>
</dbReference>
<comment type="similarity">
    <text evidence="1">Belongs to the short-chain dehydrogenases/reductases (SDR) family.</text>
</comment>
<dbReference type="InterPro" id="IPR036291">
    <property type="entry name" value="NAD(P)-bd_dom_sf"/>
</dbReference>
<evidence type="ECO:0000313" key="5">
    <source>
        <dbReference type="Proteomes" id="UP000244880"/>
    </source>
</evidence>
<dbReference type="PANTHER" id="PTHR42760:SF133">
    <property type="entry name" value="3-OXOACYL-[ACYL-CARRIER-PROTEIN] REDUCTASE"/>
    <property type="match status" value="1"/>
</dbReference>
<name>A0A2R8BHN5_9RHOB</name>
<dbReference type="Gene3D" id="3.40.50.720">
    <property type="entry name" value="NAD(P)-binding Rossmann-like Domain"/>
    <property type="match status" value="1"/>
</dbReference>
<dbReference type="SMART" id="SM00822">
    <property type="entry name" value="PKS_KR"/>
    <property type="match status" value="1"/>
</dbReference>
<accession>A0A2R8BHN5</accession>
<dbReference type="OrthoDB" id="9789398at2"/>
<dbReference type="SUPFAM" id="SSF51735">
    <property type="entry name" value="NAD(P)-binding Rossmann-fold domains"/>
    <property type="match status" value="1"/>
</dbReference>
<dbReference type="PRINTS" id="PR00081">
    <property type="entry name" value="GDHRDH"/>
</dbReference>
<dbReference type="EC" id="1.1.1.390" evidence="4"/>
<evidence type="ECO:0000256" key="1">
    <source>
        <dbReference type="ARBA" id="ARBA00006484"/>
    </source>
</evidence>
<evidence type="ECO:0000313" key="4">
    <source>
        <dbReference type="EMBL" id="SPH22634.1"/>
    </source>
</evidence>
<dbReference type="CDD" id="cd05233">
    <property type="entry name" value="SDR_c"/>
    <property type="match status" value="1"/>
</dbReference>
<dbReference type="AlphaFoldDB" id="A0A2R8BHN5"/>
<dbReference type="Proteomes" id="UP000244880">
    <property type="component" value="Unassembled WGS sequence"/>
</dbReference>
<dbReference type="PANTHER" id="PTHR42760">
    <property type="entry name" value="SHORT-CHAIN DEHYDROGENASES/REDUCTASES FAMILY MEMBER"/>
    <property type="match status" value="1"/>
</dbReference>
<dbReference type="RefSeq" id="WP_108829555.1">
    <property type="nucleotide sequence ID" value="NZ_OMOR01000001.1"/>
</dbReference>
<dbReference type="EMBL" id="OMOR01000001">
    <property type="protein sequence ID" value="SPH22634.1"/>
    <property type="molecule type" value="Genomic_DNA"/>
</dbReference>
<dbReference type="FunFam" id="3.40.50.720:FF:000084">
    <property type="entry name" value="Short-chain dehydrogenase reductase"/>
    <property type="match status" value="1"/>
</dbReference>
<dbReference type="InterPro" id="IPR057326">
    <property type="entry name" value="KR_dom"/>
</dbReference>
<dbReference type="InterPro" id="IPR002347">
    <property type="entry name" value="SDR_fam"/>
</dbReference>
<gene>
    <name evidence="4" type="ORF">ASD8599_03376</name>
</gene>
<organism evidence="4 5">
    <name type="scientific">Ascidiaceihabitans donghaensis</name>
    <dbReference type="NCBI Taxonomy" id="1510460"/>
    <lineage>
        <taxon>Bacteria</taxon>
        <taxon>Pseudomonadati</taxon>
        <taxon>Pseudomonadota</taxon>
        <taxon>Alphaproteobacteria</taxon>
        <taxon>Rhodobacterales</taxon>
        <taxon>Paracoccaceae</taxon>
        <taxon>Ascidiaceihabitans</taxon>
    </lineage>
</organism>
<protein>
    <submittedName>
        <fullName evidence="4">Sulfoquinovose 1-dehydrogenase</fullName>
        <ecNumber evidence="4">1.1.1.390</ecNumber>
    </submittedName>
</protein>
<dbReference type="GO" id="GO:0016616">
    <property type="term" value="F:oxidoreductase activity, acting on the CH-OH group of donors, NAD or NADP as acceptor"/>
    <property type="evidence" value="ECO:0007669"/>
    <property type="project" value="TreeGrafter"/>
</dbReference>
<proteinExistence type="inferred from homology"/>
<evidence type="ECO:0000256" key="2">
    <source>
        <dbReference type="ARBA" id="ARBA00023002"/>
    </source>
</evidence>
<keyword evidence="2 4" id="KW-0560">Oxidoreductase</keyword>